<accession>A0AAU7VGA7</accession>
<proteinExistence type="predicted"/>
<gene>
    <name evidence="2" type="ORF">vBDshSR26L_33</name>
</gene>
<evidence type="ECO:0000313" key="2">
    <source>
        <dbReference type="EMBL" id="XBW75348.1"/>
    </source>
</evidence>
<protein>
    <submittedName>
        <fullName evidence="2">Uncharacterized protein</fullName>
    </submittedName>
</protein>
<sequence>MRSASDIRSQARDMERDAREIEELEKAIQFLVDHEDKPTCEVFFPGFKHDGQKAAEAVASWVLDHWETRRQTLLEDFRSRVTELKERWA</sequence>
<feature type="coiled-coil region" evidence="1">
    <location>
        <begin position="4"/>
        <end position="34"/>
    </location>
</feature>
<name>A0AAU7VGA7_9CAUD</name>
<evidence type="ECO:0000256" key="1">
    <source>
        <dbReference type="SAM" id="Coils"/>
    </source>
</evidence>
<organism evidence="2">
    <name type="scientific">Dinoroseobacter phage vB_DshS_R26L</name>
    <dbReference type="NCBI Taxonomy" id="3161158"/>
    <lineage>
        <taxon>Viruses</taxon>
        <taxon>Duplodnaviria</taxon>
        <taxon>Heunggongvirae</taxon>
        <taxon>Uroviricota</taxon>
        <taxon>Caudoviricetes</taxon>
        <taxon>Nanhaivirus</taxon>
    </lineage>
</organism>
<keyword evidence="1" id="KW-0175">Coiled coil</keyword>
<dbReference type="EMBL" id="PP882867">
    <property type="protein sequence ID" value="XBW75348.1"/>
    <property type="molecule type" value="Genomic_DNA"/>
</dbReference>
<reference evidence="2" key="1">
    <citation type="submission" date="2024-06" db="EMBL/GenBank/DDBJ databases">
        <authorList>
            <person name="Lu L."/>
            <person name="Wei N."/>
            <person name="Zhang R."/>
        </authorList>
    </citation>
    <scope>NUCLEOTIDE SEQUENCE</scope>
</reference>